<gene>
    <name evidence="1" type="ORF">LS73_007160</name>
</gene>
<dbReference type="Gene3D" id="1.10.10.410">
    <property type="match status" value="1"/>
</dbReference>
<dbReference type="OrthoDB" id="9788127at2"/>
<evidence type="ECO:0000313" key="1">
    <source>
        <dbReference type="EMBL" id="TLD99578.1"/>
    </source>
</evidence>
<dbReference type="STRING" id="216.LS73_07095"/>
<dbReference type="Gene3D" id="1.10.1510.10">
    <property type="entry name" value="Uncharacterised protein YqeY/AIM41 PF09424, N-terminal domain"/>
    <property type="match status" value="1"/>
</dbReference>
<organism evidence="1 2">
    <name type="scientific">Helicobacter muridarum</name>
    <dbReference type="NCBI Taxonomy" id="216"/>
    <lineage>
        <taxon>Bacteria</taxon>
        <taxon>Pseudomonadati</taxon>
        <taxon>Campylobacterota</taxon>
        <taxon>Epsilonproteobacteria</taxon>
        <taxon>Campylobacterales</taxon>
        <taxon>Helicobacteraceae</taxon>
        <taxon>Helicobacter</taxon>
    </lineage>
</organism>
<dbReference type="InterPro" id="IPR042184">
    <property type="entry name" value="YqeY/Aim41_N"/>
</dbReference>
<comment type="caution">
    <text evidence="1">The sequence shown here is derived from an EMBL/GenBank/DDBJ whole genome shotgun (WGS) entry which is preliminary data.</text>
</comment>
<dbReference type="EMBL" id="JRPD02000017">
    <property type="protein sequence ID" value="TLD99578.1"/>
    <property type="molecule type" value="Genomic_DNA"/>
</dbReference>
<evidence type="ECO:0000313" key="2">
    <source>
        <dbReference type="Proteomes" id="UP000029922"/>
    </source>
</evidence>
<dbReference type="InterPro" id="IPR003789">
    <property type="entry name" value="Asn/Gln_tRNA_amidoTrase-B-like"/>
</dbReference>
<protein>
    <submittedName>
        <fullName evidence="1">GatB/YqeY domain-containing protein</fullName>
    </submittedName>
</protein>
<dbReference type="InterPro" id="IPR023168">
    <property type="entry name" value="GatB_Yqey_C_2"/>
</dbReference>
<dbReference type="AlphaFoldDB" id="A0A4U8TJ69"/>
<dbReference type="PANTHER" id="PTHR28055:SF1">
    <property type="entry name" value="ALTERED INHERITANCE OF MITOCHONDRIA PROTEIN 41, MITOCHONDRIAL"/>
    <property type="match status" value="1"/>
</dbReference>
<proteinExistence type="predicted"/>
<dbReference type="SUPFAM" id="SSF89095">
    <property type="entry name" value="GatB/YqeY motif"/>
    <property type="match status" value="1"/>
</dbReference>
<dbReference type="PANTHER" id="PTHR28055">
    <property type="entry name" value="ALTERED INHERITANCE OF MITOCHONDRIA PROTEIN 41, MITOCHONDRIAL"/>
    <property type="match status" value="1"/>
</dbReference>
<dbReference type="GO" id="GO:0016884">
    <property type="term" value="F:carbon-nitrogen ligase activity, with glutamine as amido-N-donor"/>
    <property type="evidence" value="ECO:0007669"/>
    <property type="project" value="InterPro"/>
</dbReference>
<dbReference type="InterPro" id="IPR019004">
    <property type="entry name" value="YqeY/Aim41"/>
</dbReference>
<dbReference type="Pfam" id="PF09424">
    <property type="entry name" value="YqeY"/>
    <property type="match status" value="1"/>
</dbReference>
<accession>A0A4U8TJ69</accession>
<reference evidence="1 2" key="1">
    <citation type="journal article" date="2014" name="Genome Announc.">
        <title>Draft genome sequences of eight enterohepatic helicobacter species isolated from both laboratory and wild rodents.</title>
        <authorList>
            <person name="Sheh A."/>
            <person name="Shen Z."/>
            <person name="Fox J.G."/>
        </authorList>
    </citation>
    <scope>NUCLEOTIDE SEQUENCE [LARGE SCALE GENOMIC DNA]</scope>
    <source>
        <strain evidence="1 2">ST1</strain>
    </source>
</reference>
<dbReference type="Proteomes" id="UP000029922">
    <property type="component" value="Unassembled WGS sequence"/>
</dbReference>
<sequence>MAIKNRILNDIKEAMKAKDSKKRDALRTLHSALKQVEIDKRIELNDEDCLGILKTALKQREDARESYQKANRDDLAEKENYEINLIMEYMPKQIDDVQLDANLRDIIARVEAKDLKDLGKVMAEAKSLSSVATNKRIADMAKKLLSS</sequence>
<name>A0A4U8TJ69_9HELI</name>